<feature type="compositionally biased region" description="Pro residues" evidence="1">
    <location>
        <begin position="1010"/>
        <end position="1023"/>
    </location>
</feature>
<keyword evidence="3" id="KW-1185">Reference proteome</keyword>
<gene>
    <name evidence="2" type="ORF">B0A48_07085</name>
</gene>
<protein>
    <submittedName>
        <fullName evidence="2">Uncharacterized protein</fullName>
    </submittedName>
</protein>
<accession>A0A1V8T835</accession>
<organism evidence="2 3">
    <name type="scientific">Cryoendolithus antarcticus</name>
    <dbReference type="NCBI Taxonomy" id="1507870"/>
    <lineage>
        <taxon>Eukaryota</taxon>
        <taxon>Fungi</taxon>
        <taxon>Dikarya</taxon>
        <taxon>Ascomycota</taxon>
        <taxon>Pezizomycotina</taxon>
        <taxon>Dothideomycetes</taxon>
        <taxon>Dothideomycetidae</taxon>
        <taxon>Cladosporiales</taxon>
        <taxon>Cladosporiaceae</taxon>
        <taxon>Cryoendolithus</taxon>
    </lineage>
</organism>
<sequence length="1226" mass="132265">MAHVLRAPGVPGIALANLKQQRLQVFVLSDKDGQPLRRVPVYAEAALVTRNPHYARQDLLNPELSGLQALELEVHFALIRETNEDSFKKLITEISERVQVYSVSRMVDLAPWRTFTSEVLEAISKDDLLTSQTSVAKDSALAAIVDRAATSTGMPAGSPLVSVASLPLGCLSTDHVGFASFDLTRLDPSNIFPHENDSGSITVDSSKSPGRPALSLPSLQKPSLLDWQTSPGSFAAVPSSLVGTDGCESFTPANFAVQTFPLRQLHRLIGRSGITPVDAEFPPALVVEYEVSITPVGYSLGDISYTLPLVSGESVRLAIVDWRHDASVKRDEDTTFTEGLVHDQARDRTISETVKAALDEWQRGGSIMGGASAATGGAVSSGAYGASAGGAASLGGAYTTSSRSRDLSADTMQKLADSVKQASSATRELISTVVVQTDEKESESIQTRYFSNNNRGHTMTVSYYEMLRHHVLKISFKKADEAVLVQRSKFSWIASLTGASSWDLTNDVLLLAKQYLLKPALLDTALTPAFDSLAKLLKERRRLGLNPAPLWDGEKTFVRFKINFSVADTSPNMLRCRILTTGAVDPVLLWVDGNDAVAGDDMNTNAAGNRFNQDNTSFTLTSADLATPVRWKDMTQFYFIITGDDNLIVQLGNVTGIFSSDSGGGTIDLLPSPGKRPEWYHSGDRQDVYLPTRPPPPPSRGPEAETAVGIDDYAATRLLKDPLVAEKDYYSRVLDFAVPYYSYASEFDAIVAAGGSRLLDFASPKPLEMLGNYVAFPRLPSDITTANASVIDSLYAGLVDESHERLISFPVLGLFAEAKIGHCNVAEEIDDTRFWRWDEHPLPVMASDIAAVQPVQPQSNPPQATPTAFPTPIVQIQQPLAEPDPQGMSAVLKAITTPDIFRNMSGIAQVQAMLHDLTEAAVSMAQAASANLNNAQKNSTQASGNQLTHDENMAKIANDVARQSSNQTIPDQAQYAINAAKNQAAAGTITSQQRDQIVANQLGNMKGSTAPPPTLTPAPPAPTADPLRPRPLLLTVRNALNAVVWGRYMVDVTQAAVINGKLARVNTKPAENEAEEWRDSYQSLPYNPVIDRPLFYLTLRGDIKSFAAADDTMYVGAQNLSFEIAADVWANFDVASVVLTLATEEYTTKSKSTDDIAKKLVISGKLNGTVSGGIGLAGLAEKDVTGTGGGEISVDWTPTDEKKEYSEEKEMTVTYYTGGIGITEVK</sequence>
<dbReference type="AlphaFoldDB" id="A0A1V8T835"/>
<evidence type="ECO:0000256" key="1">
    <source>
        <dbReference type="SAM" id="MobiDB-lite"/>
    </source>
</evidence>
<feature type="region of interest" description="Disordered" evidence="1">
    <location>
        <begin position="674"/>
        <end position="705"/>
    </location>
</feature>
<dbReference type="InParanoid" id="A0A1V8T835"/>
<dbReference type="Proteomes" id="UP000192596">
    <property type="component" value="Unassembled WGS sequence"/>
</dbReference>
<dbReference type="OrthoDB" id="5328614at2759"/>
<proteinExistence type="predicted"/>
<dbReference type="EMBL" id="NAJO01000014">
    <property type="protein sequence ID" value="OQO07388.1"/>
    <property type="molecule type" value="Genomic_DNA"/>
</dbReference>
<evidence type="ECO:0000313" key="2">
    <source>
        <dbReference type="EMBL" id="OQO07388.1"/>
    </source>
</evidence>
<feature type="region of interest" description="Disordered" evidence="1">
    <location>
        <begin position="1003"/>
        <end position="1026"/>
    </location>
</feature>
<reference evidence="3" key="1">
    <citation type="submission" date="2017-03" db="EMBL/GenBank/DDBJ databases">
        <title>Genomes of endolithic fungi from Antarctica.</title>
        <authorList>
            <person name="Coleine C."/>
            <person name="Masonjones S."/>
            <person name="Stajich J.E."/>
        </authorList>
    </citation>
    <scope>NUCLEOTIDE SEQUENCE [LARGE SCALE GENOMIC DNA]</scope>
    <source>
        <strain evidence="3">CCFEE 5527</strain>
    </source>
</reference>
<feature type="compositionally biased region" description="Polar residues" evidence="1">
    <location>
        <begin position="198"/>
        <end position="208"/>
    </location>
</feature>
<name>A0A1V8T835_9PEZI</name>
<feature type="compositionally biased region" description="Basic and acidic residues" evidence="1">
    <location>
        <begin position="675"/>
        <end position="687"/>
    </location>
</feature>
<feature type="region of interest" description="Disordered" evidence="1">
    <location>
        <begin position="194"/>
        <end position="213"/>
    </location>
</feature>
<evidence type="ECO:0000313" key="3">
    <source>
        <dbReference type="Proteomes" id="UP000192596"/>
    </source>
</evidence>
<comment type="caution">
    <text evidence="2">The sequence shown here is derived from an EMBL/GenBank/DDBJ whole genome shotgun (WGS) entry which is preliminary data.</text>
</comment>